<dbReference type="InterPro" id="IPR053967">
    <property type="entry name" value="LlgE_F_G-like_D1"/>
</dbReference>
<evidence type="ECO:0000256" key="1">
    <source>
        <dbReference type="ARBA" id="ARBA00009677"/>
    </source>
</evidence>
<evidence type="ECO:0000256" key="2">
    <source>
        <dbReference type="RuleBase" id="RU362116"/>
    </source>
</evidence>
<organism evidence="6 7">
    <name type="scientific">Oceanobacillus chungangensis</name>
    <dbReference type="NCBI Taxonomy" id="1229152"/>
    <lineage>
        <taxon>Bacteria</taxon>
        <taxon>Bacillati</taxon>
        <taxon>Bacillota</taxon>
        <taxon>Bacilli</taxon>
        <taxon>Bacillales</taxon>
        <taxon>Bacillaceae</taxon>
        <taxon>Oceanobacillus</taxon>
    </lineage>
</organism>
<dbReference type="InterPro" id="IPR001444">
    <property type="entry name" value="Flag_bb_rod_N"/>
</dbReference>
<comment type="similarity">
    <text evidence="1 2">Belongs to the flagella basal body rod proteins family.</text>
</comment>
<dbReference type="GO" id="GO:0009425">
    <property type="term" value="C:bacterial-type flagellum basal body"/>
    <property type="evidence" value="ECO:0007669"/>
    <property type="project" value="UniProtKB-SubCell"/>
</dbReference>
<evidence type="ECO:0000259" key="3">
    <source>
        <dbReference type="Pfam" id="PF00460"/>
    </source>
</evidence>
<dbReference type="RefSeq" id="WP_115748682.1">
    <property type="nucleotide sequence ID" value="NZ_PIOD01000005.1"/>
</dbReference>
<dbReference type="Pfam" id="PF06429">
    <property type="entry name" value="Flg_bbr_C"/>
    <property type="match status" value="1"/>
</dbReference>
<keyword evidence="6" id="KW-0969">Cilium</keyword>
<dbReference type="Proteomes" id="UP000256520">
    <property type="component" value="Unassembled WGS sequence"/>
</dbReference>
<dbReference type="GO" id="GO:0071978">
    <property type="term" value="P:bacterial-type flagellum-dependent swarming motility"/>
    <property type="evidence" value="ECO:0007669"/>
    <property type="project" value="TreeGrafter"/>
</dbReference>
<dbReference type="AlphaFoldDB" id="A0A3D8PZH6"/>
<proteinExistence type="inferred from homology"/>
<dbReference type="InterPro" id="IPR037925">
    <property type="entry name" value="FlgE/F/G-like"/>
</dbReference>
<gene>
    <name evidence="6" type="ORF">CWR45_04860</name>
</gene>
<keyword evidence="6" id="KW-0282">Flagellum</keyword>
<reference evidence="7" key="1">
    <citation type="submission" date="2017-11" db="EMBL/GenBank/DDBJ databases">
        <authorList>
            <person name="Zhu W."/>
        </authorList>
    </citation>
    <scope>NUCLEOTIDE SEQUENCE [LARGE SCALE GENOMIC DNA]</scope>
    <source>
        <strain evidence="7">CAU 1051</strain>
    </source>
</reference>
<feature type="domain" description="Flagellar basal body rod protein N-terminal" evidence="3">
    <location>
        <begin position="11"/>
        <end position="35"/>
    </location>
</feature>
<feature type="domain" description="Flagellar basal-body/hook protein C-terminal" evidence="4">
    <location>
        <begin position="230"/>
        <end position="275"/>
    </location>
</feature>
<protein>
    <submittedName>
        <fullName evidence="6">Flagellar hook-basal body protein</fullName>
    </submittedName>
</protein>
<keyword evidence="6" id="KW-0966">Cell projection</keyword>
<comment type="subcellular location">
    <subcellularLocation>
        <location evidence="2">Bacterial flagellum basal body</location>
    </subcellularLocation>
</comment>
<evidence type="ECO:0000259" key="5">
    <source>
        <dbReference type="Pfam" id="PF22692"/>
    </source>
</evidence>
<comment type="caution">
    <text evidence="6">The sequence shown here is derived from an EMBL/GenBank/DDBJ whole genome shotgun (WGS) entry which is preliminary data.</text>
</comment>
<keyword evidence="2" id="KW-0975">Bacterial flagellum</keyword>
<sequence>MSRMMIQAAVTMNQLQNKLDLIGNNMANSQTTGYKARQAEFSSLLFQQINNLNSPQNADGRLTPDGIRIGSGARLGATNINLDHGSLVTTNRELDTALVGENQFFQIQVTENGNTETRYTRDGSFYLNPINNNQDVMLVSSDGNPVLGNNGPIIIPEGFDAITIRENGQIVVQRGGQEEIAGSIAVVEVVRPRLLESTGQNLFRLPNVAELGLNFDEIIQDTAPNENVLQSGTLEQSNVDVAEQMSDLIMAQRSYQFNARTISMGDQMMGLVNQLRS</sequence>
<dbReference type="Pfam" id="PF00460">
    <property type="entry name" value="Flg_bb_rod"/>
    <property type="match status" value="1"/>
</dbReference>
<dbReference type="EMBL" id="PIOD01000005">
    <property type="protein sequence ID" value="RDW20569.1"/>
    <property type="molecule type" value="Genomic_DNA"/>
</dbReference>
<dbReference type="PANTHER" id="PTHR30435:SF19">
    <property type="entry name" value="FLAGELLAR BASAL-BODY ROD PROTEIN FLGG"/>
    <property type="match status" value="1"/>
</dbReference>
<dbReference type="InterPro" id="IPR010930">
    <property type="entry name" value="Flg_bb/hook_C_dom"/>
</dbReference>
<keyword evidence="7" id="KW-1185">Reference proteome</keyword>
<name>A0A3D8PZH6_9BACI</name>
<dbReference type="SUPFAM" id="SSF117143">
    <property type="entry name" value="Flagellar hook protein flgE"/>
    <property type="match status" value="1"/>
</dbReference>
<dbReference type="PANTHER" id="PTHR30435">
    <property type="entry name" value="FLAGELLAR PROTEIN"/>
    <property type="match status" value="1"/>
</dbReference>
<accession>A0A3D8PZH6</accession>
<evidence type="ECO:0000313" key="6">
    <source>
        <dbReference type="EMBL" id="RDW20569.1"/>
    </source>
</evidence>
<dbReference type="OrthoDB" id="9804559at2"/>
<dbReference type="Pfam" id="PF22692">
    <property type="entry name" value="LlgE_F_G_D1"/>
    <property type="match status" value="1"/>
</dbReference>
<dbReference type="NCBIfam" id="TIGR03506">
    <property type="entry name" value="FlgEFG_subfam"/>
    <property type="match status" value="1"/>
</dbReference>
<evidence type="ECO:0000313" key="7">
    <source>
        <dbReference type="Proteomes" id="UP000256520"/>
    </source>
</evidence>
<feature type="domain" description="Flagellar hook protein FlgE/F/G-like D1" evidence="5">
    <location>
        <begin position="103"/>
        <end position="171"/>
    </location>
</feature>
<evidence type="ECO:0000259" key="4">
    <source>
        <dbReference type="Pfam" id="PF06429"/>
    </source>
</evidence>
<dbReference type="InterPro" id="IPR020013">
    <property type="entry name" value="Flagellar_FlgE/F/G"/>
</dbReference>